<dbReference type="Gene3D" id="3.30.70.240">
    <property type="match status" value="1"/>
</dbReference>
<dbReference type="CDD" id="cd09725">
    <property type="entry name" value="Cas2_I_II_III"/>
    <property type="match status" value="1"/>
</dbReference>
<evidence type="ECO:0000256" key="4">
    <source>
        <dbReference type="ARBA" id="ARBA00022723"/>
    </source>
</evidence>
<dbReference type="GO" id="GO:0016787">
    <property type="term" value="F:hydrolase activity"/>
    <property type="evidence" value="ECO:0007669"/>
    <property type="project" value="UniProtKB-KW"/>
</dbReference>
<evidence type="ECO:0000256" key="3">
    <source>
        <dbReference type="ARBA" id="ARBA00022722"/>
    </source>
</evidence>
<keyword evidence="4 9" id="KW-0479">Metal-binding</keyword>
<dbReference type="InterPro" id="IPR019199">
    <property type="entry name" value="Virulence_VapD/CRISPR_Cas2"/>
</dbReference>
<evidence type="ECO:0000313" key="10">
    <source>
        <dbReference type="EMBL" id="MYZ53866.1"/>
    </source>
</evidence>
<dbReference type="EC" id="3.1.-.-" evidence="9"/>
<dbReference type="PIRSF" id="PIRSF032582">
    <property type="entry name" value="Cas2"/>
    <property type="match status" value="1"/>
</dbReference>
<dbReference type="SUPFAM" id="SSF143430">
    <property type="entry name" value="TTP0101/SSO1404-like"/>
    <property type="match status" value="1"/>
</dbReference>
<protein>
    <recommendedName>
        <fullName evidence="9">CRISPR-associated endoribonuclease Cas2</fullName>
        <ecNumber evidence="9">3.1.-.-</ecNumber>
    </recommendedName>
</protein>
<feature type="binding site" evidence="9">
    <location>
        <position position="8"/>
    </location>
    <ligand>
        <name>Mg(2+)</name>
        <dbReference type="ChEBI" id="CHEBI:18420"/>
        <note>catalytic</note>
    </ligand>
</feature>
<comment type="function">
    <text evidence="9">CRISPR (clustered regularly interspaced short palindromic repeat), is an adaptive immune system that provides protection against mobile genetic elements (viruses, transposable elements and conjugative plasmids). CRISPR clusters contain sequences complementary to antecedent mobile elements and target invading nucleic acids. CRISPR clusters are transcribed and processed into CRISPR RNA (crRNA). Functions as a ssRNA-specific endoribonuclease. Involved in the integration of spacer DNA into the CRISPR cassette.</text>
</comment>
<proteinExistence type="inferred from homology"/>
<evidence type="ECO:0000256" key="9">
    <source>
        <dbReference type="HAMAP-Rule" id="MF_01471"/>
    </source>
</evidence>
<dbReference type="GO" id="GO:0046872">
    <property type="term" value="F:metal ion binding"/>
    <property type="evidence" value="ECO:0007669"/>
    <property type="project" value="UniProtKB-UniRule"/>
</dbReference>
<evidence type="ECO:0000256" key="2">
    <source>
        <dbReference type="ARBA" id="ARBA00009959"/>
    </source>
</evidence>
<comment type="caution">
    <text evidence="10">The sequence shown here is derived from an EMBL/GenBank/DDBJ whole genome shotgun (WGS) entry which is preliminary data.</text>
</comment>
<dbReference type="GO" id="GO:0004521">
    <property type="term" value="F:RNA endonuclease activity"/>
    <property type="evidence" value="ECO:0007669"/>
    <property type="project" value="InterPro"/>
</dbReference>
<dbReference type="PANTHER" id="PTHR34405">
    <property type="entry name" value="CRISPR-ASSOCIATED ENDORIBONUCLEASE CAS2"/>
    <property type="match status" value="1"/>
</dbReference>
<keyword evidence="6 9" id="KW-0378">Hydrolase</keyword>
<evidence type="ECO:0000256" key="6">
    <source>
        <dbReference type="ARBA" id="ARBA00022801"/>
    </source>
</evidence>
<dbReference type="Pfam" id="PF09827">
    <property type="entry name" value="CRISPR_Cas2"/>
    <property type="match status" value="1"/>
</dbReference>
<keyword evidence="8 9" id="KW-0051">Antiviral defense</keyword>
<dbReference type="RefSeq" id="WP_161126362.1">
    <property type="nucleotide sequence ID" value="NZ_VYSB01000031.1"/>
</dbReference>
<dbReference type="EMBL" id="VYSB01000031">
    <property type="protein sequence ID" value="MYZ53866.1"/>
    <property type="molecule type" value="Genomic_DNA"/>
</dbReference>
<evidence type="ECO:0000256" key="1">
    <source>
        <dbReference type="ARBA" id="ARBA00001946"/>
    </source>
</evidence>
<evidence type="ECO:0000256" key="8">
    <source>
        <dbReference type="ARBA" id="ARBA00023118"/>
    </source>
</evidence>
<dbReference type="GO" id="GO:0051607">
    <property type="term" value="P:defense response to virus"/>
    <property type="evidence" value="ECO:0007669"/>
    <property type="project" value="UniProtKB-UniRule"/>
</dbReference>
<accession>A0A7C9JP25</accession>
<evidence type="ECO:0000313" key="11">
    <source>
        <dbReference type="Proteomes" id="UP000481947"/>
    </source>
</evidence>
<dbReference type="AlphaFoldDB" id="A0A7C9JP25"/>
<dbReference type="NCBIfam" id="TIGR01573">
    <property type="entry name" value="cas2"/>
    <property type="match status" value="1"/>
</dbReference>
<comment type="similarity">
    <text evidence="2 9">Belongs to the CRISPR-associated endoribonuclease Cas2 protein family.</text>
</comment>
<keyword evidence="7 9" id="KW-0460">Magnesium</keyword>
<comment type="cofactor">
    <cofactor evidence="1 9">
        <name>Mg(2+)</name>
        <dbReference type="ChEBI" id="CHEBI:18420"/>
    </cofactor>
</comment>
<comment type="subunit">
    <text evidence="9">Homodimer, forms a heterotetramer with a Cas1 homodimer.</text>
</comment>
<dbReference type="InterPro" id="IPR021127">
    <property type="entry name" value="CRISPR_associated_Cas2"/>
</dbReference>
<dbReference type="Proteomes" id="UP000481947">
    <property type="component" value="Unassembled WGS sequence"/>
</dbReference>
<keyword evidence="3 9" id="KW-0540">Nuclease</keyword>
<dbReference type="GO" id="GO:0043571">
    <property type="term" value="P:maintenance of CRISPR repeat elements"/>
    <property type="evidence" value="ECO:0007669"/>
    <property type="project" value="UniProtKB-UniRule"/>
</dbReference>
<gene>
    <name evidence="9 10" type="primary">cas2</name>
    <name evidence="10" type="ORF">F5985_17475</name>
</gene>
<sequence length="86" mass="9813">MMVLVSYDVSTQDKAGARRLRRVAKACLNLGQRVQFSVFEIELDPARWVQLKAELMLIIEPATDSLRFYYLGMVFKTQRSLVTGAT</sequence>
<dbReference type="HAMAP" id="MF_01471">
    <property type="entry name" value="Cas2"/>
    <property type="match status" value="1"/>
</dbReference>
<evidence type="ECO:0000256" key="5">
    <source>
        <dbReference type="ARBA" id="ARBA00022759"/>
    </source>
</evidence>
<dbReference type="PANTHER" id="PTHR34405:SF3">
    <property type="entry name" value="CRISPR-ASSOCIATED ENDORIBONUCLEASE CAS2 3"/>
    <property type="match status" value="1"/>
</dbReference>
<keyword evidence="5 9" id="KW-0255">Endonuclease</keyword>
<evidence type="ECO:0000256" key="7">
    <source>
        <dbReference type="ARBA" id="ARBA00022842"/>
    </source>
</evidence>
<reference evidence="10 11" key="1">
    <citation type="submission" date="2019-09" db="EMBL/GenBank/DDBJ databases">
        <title>Identification of Malikia spinosa a prominent benzene-, toluene-, and ethylbenzene-degrading bacterium: enrichment, isolation and whole genome sequencing.</title>
        <authorList>
            <person name="Tancsics A."/>
            <person name="Revesz F."/>
            <person name="Kriszt B."/>
        </authorList>
    </citation>
    <scope>NUCLEOTIDE SEQUENCE [LARGE SCALE GENOMIC DNA]</scope>
    <source>
        <strain evidence="10 11">AB6</strain>
    </source>
</reference>
<organism evidence="10 11">
    <name type="scientific">Malikia spinosa</name>
    <dbReference type="NCBI Taxonomy" id="86180"/>
    <lineage>
        <taxon>Bacteria</taxon>
        <taxon>Pseudomonadati</taxon>
        <taxon>Pseudomonadota</taxon>
        <taxon>Betaproteobacteria</taxon>
        <taxon>Burkholderiales</taxon>
        <taxon>Comamonadaceae</taxon>
        <taxon>Malikia</taxon>
    </lineage>
</organism>
<name>A0A7C9JP25_9BURK</name>